<dbReference type="NCBIfam" id="TIGR00129">
    <property type="entry name" value="fdhD_narQ"/>
    <property type="match status" value="1"/>
</dbReference>
<dbReference type="PANTHER" id="PTHR30592:SF1">
    <property type="entry name" value="SULFUR CARRIER PROTEIN FDHD"/>
    <property type="match status" value="1"/>
</dbReference>
<dbReference type="AlphaFoldDB" id="A0A9D2WRX1"/>
<sequence>MIELTEAYTLIPVTRYRSGVFSTCEDKVIKEVPVNLILNNFEFSTMTCSPYDLKEMVIGFLYSEGLIQHSSDIKSITIDQAGKTVKVETTTEGVTEDKFVKRLVTTSCSRGGPSLYFFNSAKRVTPVSTDLKIKITPGEIFSLCNEVERNSPLFRTTGGSHSAALCTNEKILFIYEDVGRHNAVDKVAGHALLNNVTLSDKILIFSGRIASEILIKVAKMGIPLIAARSAPTELAVNLAKEFGITIVGFVRTDKFTIYSHEYRVVKNQ</sequence>
<dbReference type="OrthoDB" id="9782042at2"/>
<feature type="binding site" evidence="3">
    <location>
        <begin position="249"/>
        <end position="254"/>
    </location>
    <ligand>
        <name>Mo-bis(molybdopterin guanine dinucleotide)</name>
        <dbReference type="ChEBI" id="CHEBI:60539"/>
    </ligand>
</feature>
<keyword evidence="1 3" id="KW-0963">Cytoplasm</keyword>
<dbReference type="InterPro" id="IPR003786">
    <property type="entry name" value="FdhD"/>
</dbReference>
<dbReference type="InterPro" id="IPR016193">
    <property type="entry name" value="Cytidine_deaminase-like"/>
</dbReference>
<dbReference type="RefSeq" id="WP_161820971.1">
    <property type="nucleotide sequence ID" value="NZ_LSRS01000002.1"/>
</dbReference>
<proteinExistence type="inferred from homology"/>
<evidence type="ECO:0000256" key="1">
    <source>
        <dbReference type="ARBA" id="ARBA00022490"/>
    </source>
</evidence>
<evidence type="ECO:0000313" key="5">
    <source>
        <dbReference type="Proteomes" id="UP000798488"/>
    </source>
</evidence>
<dbReference type="GO" id="GO:0016783">
    <property type="term" value="F:sulfurtransferase activity"/>
    <property type="evidence" value="ECO:0007669"/>
    <property type="project" value="InterPro"/>
</dbReference>
<gene>
    <name evidence="3" type="primary">fdhD</name>
    <name evidence="4" type="ORF">SPSYN_00530</name>
</gene>
<dbReference type="GO" id="GO:0005737">
    <property type="term" value="C:cytoplasm"/>
    <property type="evidence" value="ECO:0007669"/>
    <property type="project" value="UniProtKB-SubCell"/>
</dbReference>
<dbReference type="EMBL" id="LSRS01000002">
    <property type="protein sequence ID" value="KAF1085801.1"/>
    <property type="molecule type" value="Genomic_DNA"/>
</dbReference>
<dbReference type="Gene3D" id="3.10.20.10">
    <property type="match status" value="1"/>
</dbReference>
<dbReference type="Gene3D" id="3.40.140.10">
    <property type="entry name" value="Cytidine Deaminase, domain 2"/>
    <property type="match status" value="1"/>
</dbReference>
<accession>A0A9D2WRX1</accession>
<dbReference type="Proteomes" id="UP000798488">
    <property type="component" value="Unassembled WGS sequence"/>
</dbReference>
<keyword evidence="2 3" id="KW-0501">Molybdenum cofactor biosynthesis</keyword>
<evidence type="ECO:0000256" key="2">
    <source>
        <dbReference type="ARBA" id="ARBA00023150"/>
    </source>
</evidence>
<dbReference type="PANTHER" id="PTHR30592">
    <property type="entry name" value="FORMATE DEHYDROGENASE"/>
    <property type="match status" value="1"/>
</dbReference>
<feature type="active site" description="Cysteine persulfide intermediate" evidence="3">
    <location>
        <position position="108"/>
    </location>
</feature>
<dbReference type="HAMAP" id="MF_00187">
    <property type="entry name" value="FdhD"/>
    <property type="match status" value="1"/>
</dbReference>
<name>A0A9D2WRX1_9FIRM</name>
<dbReference type="PIRSF" id="PIRSF015626">
    <property type="entry name" value="FdhD"/>
    <property type="match status" value="1"/>
</dbReference>
<dbReference type="SUPFAM" id="SSF53927">
    <property type="entry name" value="Cytidine deaminase-like"/>
    <property type="match status" value="1"/>
</dbReference>
<evidence type="ECO:0000313" key="4">
    <source>
        <dbReference type="EMBL" id="KAF1085801.1"/>
    </source>
</evidence>
<organism evidence="4 5">
    <name type="scientific">Sporotomaculum syntrophicum</name>
    <dbReference type="NCBI Taxonomy" id="182264"/>
    <lineage>
        <taxon>Bacteria</taxon>
        <taxon>Bacillati</taxon>
        <taxon>Bacillota</taxon>
        <taxon>Clostridia</taxon>
        <taxon>Eubacteriales</taxon>
        <taxon>Desulfallaceae</taxon>
        <taxon>Sporotomaculum</taxon>
    </lineage>
</organism>
<evidence type="ECO:0000256" key="3">
    <source>
        <dbReference type="HAMAP-Rule" id="MF_00187"/>
    </source>
</evidence>
<dbReference type="GO" id="GO:0006777">
    <property type="term" value="P:Mo-molybdopterin cofactor biosynthetic process"/>
    <property type="evidence" value="ECO:0007669"/>
    <property type="project" value="UniProtKB-UniRule"/>
</dbReference>
<reference evidence="4" key="1">
    <citation type="submission" date="2016-02" db="EMBL/GenBank/DDBJ databases">
        <title>Draft Genome Sequence of Sporotomaculum syntrophicum Strain FB, a Syntrophic Benzoate Degrader.</title>
        <authorList>
            <person name="Nobu M.K."/>
            <person name="Narihiro T."/>
            <person name="Qiu Y.-L."/>
            <person name="Ohashi A."/>
            <person name="Liu W.-T."/>
            <person name="Yuji S."/>
        </authorList>
    </citation>
    <scope>NUCLEOTIDE SEQUENCE</scope>
    <source>
        <strain evidence="4">FB</strain>
    </source>
</reference>
<comment type="caution">
    <text evidence="4">The sequence shown here is derived from an EMBL/GenBank/DDBJ whole genome shotgun (WGS) entry which is preliminary data.</text>
</comment>
<dbReference type="Pfam" id="PF02634">
    <property type="entry name" value="FdhD-NarQ"/>
    <property type="match status" value="1"/>
</dbReference>
<protein>
    <recommendedName>
        <fullName evidence="3">Sulfur carrier protein FdhD</fullName>
    </recommendedName>
</protein>
<comment type="subcellular location">
    <subcellularLocation>
        <location evidence="3">Cytoplasm</location>
    </subcellularLocation>
</comment>
<keyword evidence="5" id="KW-1185">Reference proteome</keyword>
<comment type="function">
    <text evidence="3">Required for formate dehydrogenase (FDH) activity. Acts as a sulfur carrier protein that transfers sulfur from IscS to the molybdenum cofactor prior to its insertion into FDH.</text>
</comment>
<dbReference type="GO" id="GO:0097163">
    <property type="term" value="F:sulfur carrier activity"/>
    <property type="evidence" value="ECO:0007669"/>
    <property type="project" value="UniProtKB-UniRule"/>
</dbReference>
<comment type="similarity">
    <text evidence="3">Belongs to the FdhD family.</text>
</comment>